<dbReference type="Pfam" id="PF14076">
    <property type="entry name" value="DUF4258"/>
    <property type="match status" value="1"/>
</dbReference>
<organism evidence="1 2">
    <name type="scientific">Caballeronia sordidicola</name>
    <name type="common">Burkholderia sordidicola</name>
    <dbReference type="NCBI Taxonomy" id="196367"/>
    <lineage>
        <taxon>Bacteria</taxon>
        <taxon>Pseudomonadati</taxon>
        <taxon>Pseudomonadota</taxon>
        <taxon>Betaproteobacteria</taxon>
        <taxon>Burkholderiales</taxon>
        <taxon>Burkholderiaceae</taxon>
        <taxon>Caballeronia</taxon>
    </lineage>
</organism>
<evidence type="ECO:0000313" key="1">
    <source>
        <dbReference type="EMBL" id="OTP69744.1"/>
    </source>
</evidence>
<dbReference type="AlphaFoldDB" id="A0A242MEL4"/>
<name>A0A242MEL4_CABSO</name>
<dbReference type="InterPro" id="IPR025354">
    <property type="entry name" value="DUF4258"/>
</dbReference>
<evidence type="ECO:0008006" key="3">
    <source>
        <dbReference type="Google" id="ProtNLM"/>
    </source>
</evidence>
<reference evidence="1 2" key="1">
    <citation type="submission" date="2017-03" db="EMBL/GenBank/DDBJ databases">
        <title>Genome analysis of strain PAMC 26577.</title>
        <authorList>
            <person name="Oh H.-M."/>
            <person name="Yang J.-A."/>
        </authorList>
    </citation>
    <scope>NUCLEOTIDE SEQUENCE [LARGE SCALE GENOMIC DNA]</scope>
    <source>
        <strain evidence="1 2">PAMC 26577</strain>
    </source>
</reference>
<protein>
    <recommendedName>
        <fullName evidence="3">DUF4258 domain-containing protein</fullName>
    </recommendedName>
</protein>
<sequence>MATNRDWEKLIHEIAQSTINVIFTRHADEMMTARCITKAMVLETLRRGHIVRPPVQTPGGNMKCRMEYDCGGDEIKVIAAVAGMGATQTIVVTAFDKDREE</sequence>
<gene>
    <name evidence="1" type="ORF">PAMC26577_28910</name>
</gene>
<accession>A0A242MEL4</accession>
<evidence type="ECO:0000313" key="2">
    <source>
        <dbReference type="Proteomes" id="UP000195221"/>
    </source>
</evidence>
<comment type="caution">
    <text evidence="1">The sequence shown here is derived from an EMBL/GenBank/DDBJ whole genome shotgun (WGS) entry which is preliminary data.</text>
</comment>
<dbReference type="RefSeq" id="WP_075360420.1">
    <property type="nucleotide sequence ID" value="NZ_MSRG01000091.1"/>
</dbReference>
<dbReference type="EMBL" id="NBTZ01000112">
    <property type="protein sequence ID" value="OTP69744.1"/>
    <property type="molecule type" value="Genomic_DNA"/>
</dbReference>
<dbReference type="Proteomes" id="UP000195221">
    <property type="component" value="Unassembled WGS sequence"/>
</dbReference>
<proteinExistence type="predicted"/>